<dbReference type="SMART" id="SM00883">
    <property type="entry name" value="Cpn10"/>
    <property type="match status" value="1"/>
</dbReference>
<dbReference type="InterPro" id="IPR011032">
    <property type="entry name" value="GroES-like_sf"/>
</dbReference>
<protein>
    <submittedName>
        <fullName evidence="3">Co-chaperonin GroES</fullName>
    </submittedName>
</protein>
<reference evidence="3" key="1">
    <citation type="submission" date="2016-03" db="EMBL/GenBank/DDBJ databases">
        <title>Novel chaperonins are prevalent in the virioplankton and link to viral biology and ecology.</title>
        <authorList>
            <person name="Marine R.L."/>
            <person name="Nasko D.J."/>
            <person name="Polson S.W."/>
            <person name="Wommack K.E."/>
        </authorList>
    </citation>
    <scope>NUCLEOTIDE SEQUENCE</scope>
</reference>
<evidence type="ECO:0000313" key="3">
    <source>
        <dbReference type="EMBL" id="ASN63632.1"/>
    </source>
</evidence>
<dbReference type="GO" id="GO:0044183">
    <property type="term" value="F:protein folding chaperone"/>
    <property type="evidence" value="ECO:0007669"/>
    <property type="project" value="InterPro"/>
</dbReference>
<evidence type="ECO:0000256" key="2">
    <source>
        <dbReference type="ARBA" id="ARBA00023186"/>
    </source>
</evidence>
<dbReference type="GO" id="GO:0051082">
    <property type="term" value="F:unfolded protein binding"/>
    <property type="evidence" value="ECO:0007669"/>
    <property type="project" value="TreeGrafter"/>
</dbReference>
<dbReference type="PANTHER" id="PTHR10772">
    <property type="entry name" value="10 KDA HEAT SHOCK PROTEIN"/>
    <property type="match status" value="1"/>
</dbReference>
<dbReference type="GO" id="GO:0051087">
    <property type="term" value="F:protein-folding chaperone binding"/>
    <property type="evidence" value="ECO:0007669"/>
    <property type="project" value="TreeGrafter"/>
</dbReference>
<keyword evidence="2" id="KW-0143">Chaperone</keyword>
<dbReference type="EMBL" id="KU971038">
    <property type="protein sequence ID" value="ASN63632.1"/>
    <property type="molecule type" value="Genomic_DNA"/>
</dbReference>
<dbReference type="Pfam" id="PF00166">
    <property type="entry name" value="Cpn10"/>
    <property type="match status" value="1"/>
</dbReference>
<dbReference type="SUPFAM" id="SSF50129">
    <property type="entry name" value="GroES-like"/>
    <property type="match status" value="1"/>
</dbReference>
<gene>
    <name evidence="3" type="primary">groES</name>
</gene>
<dbReference type="InterPro" id="IPR037124">
    <property type="entry name" value="Chaperonin_GroES_sf"/>
</dbReference>
<dbReference type="PANTHER" id="PTHR10772:SF63">
    <property type="entry name" value="20 KDA CHAPERONIN, CHLOROPLASTIC"/>
    <property type="match status" value="1"/>
</dbReference>
<evidence type="ECO:0000256" key="1">
    <source>
        <dbReference type="ARBA" id="ARBA00006975"/>
    </source>
</evidence>
<dbReference type="GO" id="GO:0046872">
    <property type="term" value="F:metal ion binding"/>
    <property type="evidence" value="ECO:0007669"/>
    <property type="project" value="TreeGrafter"/>
</dbReference>
<dbReference type="InterPro" id="IPR020818">
    <property type="entry name" value="Chaperonin_GroES"/>
</dbReference>
<sequence>MISQEIWATDNDVPTPEKIPQPVGYRILIRPRGVVEKTKGGIILTDTNKEQQSYLNSVGQVIAMGPECYGDRKAPWCKVGDWVVFGRYAGAKISVQGVKMVLINDDEVIATLENPEVIAHQL</sequence>
<accession>A0A221S439</accession>
<proteinExistence type="inferred from homology"/>
<comment type="similarity">
    <text evidence="1">Belongs to the GroES chaperonin family.</text>
</comment>
<dbReference type="Gene3D" id="2.30.33.40">
    <property type="entry name" value="GroES chaperonin"/>
    <property type="match status" value="1"/>
</dbReference>
<name>A0A221S439_9VIRU</name>
<dbReference type="CDD" id="cd00320">
    <property type="entry name" value="cpn10"/>
    <property type="match status" value="1"/>
</dbReference>
<dbReference type="GO" id="GO:0005524">
    <property type="term" value="F:ATP binding"/>
    <property type="evidence" value="ECO:0007669"/>
    <property type="project" value="InterPro"/>
</dbReference>
<organism evidence="3">
    <name type="scientific">uncultured virus</name>
    <dbReference type="NCBI Taxonomy" id="340016"/>
    <lineage>
        <taxon>Viruses</taxon>
        <taxon>environmental samples</taxon>
    </lineage>
</organism>